<dbReference type="RefSeq" id="WP_097642297.1">
    <property type="nucleotide sequence ID" value="NZ_NQWI01000003.1"/>
</dbReference>
<dbReference type="EMBL" id="NQWI01000003">
    <property type="protein sequence ID" value="PDW04884.1"/>
    <property type="molecule type" value="Genomic_DNA"/>
</dbReference>
<name>A0A2A6RP61_9CHLR</name>
<proteinExistence type="predicted"/>
<feature type="region of interest" description="Disordered" evidence="1">
    <location>
        <begin position="203"/>
        <end position="228"/>
    </location>
</feature>
<dbReference type="AlphaFoldDB" id="A0A2A6RP61"/>
<feature type="compositionally biased region" description="Basic and acidic residues" evidence="1">
    <location>
        <begin position="217"/>
        <end position="228"/>
    </location>
</feature>
<protein>
    <submittedName>
        <fullName evidence="2">Uncharacterized protein</fullName>
    </submittedName>
</protein>
<dbReference type="Proteomes" id="UP000220527">
    <property type="component" value="Unassembled WGS sequence"/>
</dbReference>
<gene>
    <name evidence="2" type="ORF">CJ255_01375</name>
</gene>
<accession>A0A2A6RP61</accession>
<organism evidence="2 3">
    <name type="scientific">Candidatus Viridilinea mediisalina</name>
    <dbReference type="NCBI Taxonomy" id="2024553"/>
    <lineage>
        <taxon>Bacteria</taxon>
        <taxon>Bacillati</taxon>
        <taxon>Chloroflexota</taxon>
        <taxon>Chloroflexia</taxon>
        <taxon>Chloroflexales</taxon>
        <taxon>Chloroflexineae</taxon>
        <taxon>Oscillochloridaceae</taxon>
        <taxon>Candidatus Viridilinea</taxon>
    </lineage>
</organism>
<comment type="caution">
    <text evidence="2">The sequence shown here is derived from an EMBL/GenBank/DDBJ whole genome shotgun (WGS) entry which is preliminary data.</text>
</comment>
<reference evidence="3" key="1">
    <citation type="submission" date="2017-08" db="EMBL/GenBank/DDBJ databases">
        <authorList>
            <person name="Grouzdev D.S."/>
            <person name="Gaisin V.A."/>
            <person name="Rysina M.S."/>
            <person name="Gorlenko V.M."/>
        </authorList>
    </citation>
    <scope>NUCLEOTIDE SEQUENCE [LARGE SCALE GENOMIC DNA]</scope>
    <source>
        <strain evidence="3">Kir15-3F</strain>
    </source>
</reference>
<evidence type="ECO:0000313" key="3">
    <source>
        <dbReference type="Proteomes" id="UP000220527"/>
    </source>
</evidence>
<evidence type="ECO:0000256" key="1">
    <source>
        <dbReference type="SAM" id="MobiDB-lite"/>
    </source>
</evidence>
<sequence length="228" mass="25519">MSKPDDQRSISRTYRAAIRLGEDYITLEETITLPLDASPEEVQQAVALGWQIYQAQREAVEQQVITIRETHVATPVQMRDPDGPASDKQRSYIATLQDHLAWSNEQLAGYAADRAIDFMTMTKGQASNFIDDLKKLADERVRYSAEGRGWGRSSETQSANQAASARQLQALTRIAEQQGLDLEATIEQRFGINSSELSNEQAGLLLQELQPRPARASRREDAAKDELE</sequence>
<dbReference type="OrthoDB" id="154046at2"/>
<evidence type="ECO:0000313" key="2">
    <source>
        <dbReference type="EMBL" id="PDW04884.1"/>
    </source>
</evidence>
<keyword evidence="3" id="KW-1185">Reference proteome</keyword>